<protein>
    <submittedName>
        <fullName evidence="1">Uncharacterized protein</fullName>
    </submittedName>
</protein>
<dbReference type="Proteomes" id="UP001176961">
    <property type="component" value="Unassembled WGS sequence"/>
</dbReference>
<dbReference type="EMBL" id="CATQJL010000001">
    <property type="protein sequence ID" value="CAJ0591166.1"/>
    <property type="molecule type" value="Genomic_DNA"/>
</dbReference>
<name>A0AA36DPU7_CYLNA</name>
<proteinExistence type="predicted"/>
<reference evidence="1" key="1">
    <citation type="submission" date="2023-07" db="EMBL/GenBank/DDBJ databases">
        <authorList>
            <consortium name="CYATHOMIX"/>
        </authorList>
    </citation>
    <scope>NUCLEOTIDE SEQUENCE</scope>
    <source>
        <strain evidence="1">N/A</strain>
    </source>
</reference>
<dbReference type="AlphaFoldDB" id="A0AA36DPU7"/>
<accession>A0AA36DPU7</accession>
<gene>
    <name evidence="1" type="ORF">CYNAS_LOCUS3149</name>
</gene>
<keyword evidence="2" id="KW-1185">Reference proteome</keyword>
<comment type="caution">
    <text evidence="1">The sequence shown here is derived from an EMBL/GenBank/DDBJ whole genome shotgun (WGS) entry which is preliminary data.</text>
</comment>
<evidence type="ECO:0000313" key="1">
    <source>
        <dbReference type="EMBL" id="CAJ0591166.1"/>
    </source>
</evidence>
<evidence type="ECO:0000313" key="2">
    <source>
        <dbReference type="Proteomes" id="UP001176961"/>
    </source>
</evidence>
<organism evidence="1 2">
    <name type="scientific">Cylicocyclus nassatus</name>
    <name type="common">Nematode worm</name>
    <dbReference type="NCBI Taxonomy" id="53992"/>
    <lineage>
        <taxon>Eukaryota</taxon>
        <taxon>Metazoa</taxon>
        <taxon>Ecdysozoa</taxon>
        <taxon>Nematoda</taxon>
        <taxon>Chromadorea</taxon>
        <taxon>Rhabditida</taxon>
        <taxon>Rhabditina</taxon>
        <taxon>Rhabditomorpha</taxon>
        <taxon>Strongyloidea</taxon>
        <taxon>Strongylidae</taxon>
        <taxon>Cylicocyclus</taxon>
    </lineage>
</organism>
<sequence length="181" mass="21234">MGSPDLHVGDRVMLKESAVEEKWRAYARYEHDGRKGCDDFICGDCGTALSRADSHNNINYEEWKHLKHEMRFMKGTVMKVDSRMCCFVKWDNEYSWYQYYEREWARCMACGDNVFGYVGPTTTENKEIPHEIPIKYDDWVPLQHHMSFMTGNVTKVSNSCCGVKWDAWETHLPKSALRKTN</sequence>